<evidence type="ECO:0000313" key="1">
    <source>
        <dbReference type="EMBL" id="KAB0302250.1"/>
    </source>
</evidence>
<dbReference type="PANTHER" id="PTHR31118">
    <property type="entry name" value="CYCLASE-LIKE PROTEIN 2"/>
    <property type="match status" value="1"/>
</dbReference>
<evidence type="ECO:0000313" key="2">
    <source>
        <dbReference type="Proteomes" id="UP000326687"/>
    </source>
</evidence>
<comment type="caution">
    <text evidence="1">The sequence shown here is derived from an EMBL/GenBank/DDBJ whole genome shotgun (WGS) entry which is preliminary data.</text>
</comment>
<dbReference type="GO" id="GO:0019441">
    <property type="term" value="P:L-tryptophan catabolic process to kynurenine"/>
    <property type="evidence" value="ECO:0007669"/>
    <property type="project" value="InterPro"/>
</dbReference>
<name>A0A5N3S618_9VIBR</name>
<reference evidence="1 2" key="1">
    <citation type="submission" date="2019-09" db="EMBL/GenBank/DDBJ databases">
        <title>Vibrio Fortis S7-72.</title>
        <authorList>
            <person name="Das S.K."/>
        </authorList>
    </citation>
    <scope>NUCLEOTIDE SEQUENCE [LARGE SCALE GENOMIC DNA]</scope>
    <source>
        <strain evidence="1 2">S7-72</strain>
    </source>
</reference>
<evidence type="ECO:0008006" key="3">
    <source>
        <dbReference type="Google" id="ProtNLM"/>
    </source>
</evidence>
<dbReference type="GO" id="GO:0004061">
    <property type="term" value="F:arylformamidase activity"/>
    <property type="evidence" value="ECO:0007669"/>
    <property type="project" value="InterPro"/>
</dbReference>
<proteinExistence type="predicted"/>
<sequence>MKYMKAIDISMDIDNSMWCYKGSWSNTITEISSTNKGDQSTAYKFELFSHTGTYIETSQHKLKNNIILDEYDIDCFICKVKVLIIDNNLDSINLEDVINELRKNSLTLNDGDSLIIANGWGHTKQHETDFISGSPHYSKELVNYLSNIKLNLIGVDTPVIDSNIKAYGAVKQMFERNERLLLLAPLALDIRKVKTGEYFINALPIKVRNVSASLCRPILIEL</sequence>
<dbReference type="AlphaFoldDB" id="A0A5N3S618"/>
<gene>
    <name evidence="1" type="ORF">F2Z80_14440</name>
</gene>
<dbReference type="SUPFAM" id="SSF102198">
    <property type="entry name" value="Putative cyclase"/>
    <property type="match status" value="1"/>
</dbReference>
<protein>
    <recommendedName>
        <fullName evidence="3">Cyclase family protein</fullName>
    </recommendedName>
</protein>
<dbReference type="Pfam" id="PF04199">
    <property type="entry name" value="Cyclase"/>
    <property type="match status" value="1"/>
</dbReference>
<accession>A0A5N3S618</accession>
<dbReference type="Gene3D" id="3.50.30.50">
    <property type="entry name" value="Putative cyclase"/>
    <property type="match status" value="1"/>
</dbReference>
<dbReference type="InterPro" id="IPR007325">
    <property type="entry name" value="KFase/CYL"/>
</dbReference>
<dbReference type="PANTHER" id="PTHR31118:SF12">
    <property type="entry name" value="CYCLASE-LIKE PROTEIN 2"/>
    <property type="match status" value="1"/>
</dbReference>
<dbReference type="InterPro" id="IPR037175">
    <property type="entry name" value="KFase_sf"/>
</dbReference>
<dbReference type="EMBL" id="VXDD01000002">
    <property type="protein sequence ID" value="KAB0302250.1"/>
    <property type="molecule type" value="Genomic_DNA"/>
</dbReference>
<dbReference type="Proteomes" id="UP000326687">
    <property type="component" value="Unassembled WGS sequence"/>
</dbReference>
<organism evidence="1 2">
    <name type="scientific">Vibrio fortis</name>
    <dbReference type="NCBI Taxonomy" id="212667"/>
    <lineage>
        <taxon>Bacteria</taxon>
        <taxon>Pseudomonadati</taxon>
        <taxon>Pseudomonadota</taxon>
        <taxon>Gammaproteobacteria</taxon>
        <taxon>Vibrionales</taxon>
        <taxon>Vibrionaceae</taxon>
        <taxon>Vibrio</taxon>
    </lineage>
</organism>